<proteinExistence type="predicted"/>
<sequence>MAETPTLSSDSPLIAEMKAYKDCVQAENKTLRAVLSAAFLENAKLKARCLNGASFHRPIRSSHVTAYANSSMARSSADSTMAATPNSVRVAAAQMTSINDITSNFSTSPTAAEVTVDAEVPTVAYLLCCNGGGARGGGGSHLVPVDVDQFDLPMKLRKDVGDDRGGFFGERSKLSRRITNDR</sequence>
<name>A0ABR2ATE6_9ROSI</name>
<accession>A0ABR2ATE6</accession>
<dbReference type="Proteomes" id="UP001472677">
    <property type="component" value="Unassembled WGS sequence"/>
</dbReference>
<reference evidence="1 2" key="1">
    <citation type="journal article" date="2024" name="G3 (Bethesda)">
        <title>Genome assembly of Hibiscus sabdariffa L. provides insights into metabolisms of medicinal natural products.</title>
        <authorList>
            <person name="Kim T."/>
        </authorList>
    </citation>
    <scope>NUCLEOTIDE SEQUENCE [LARGE SCALE GENOMIC DNA]</scope>
    <source>
        <strain evidence="1">TK-2024</strain>
        <tissue evidence="1">Old leaves</tissue>
    </source>
</reference>
<protein>
    <submittedName>
        <fullName evidence="1">Uncharacterized protein</fullName>
    </submittedName>
</protein>
<keyword evidence="2" id="KW-1185">Reference proteome</keyword>
<gene>
    <name evidence="1" type="ORF">V6N12_005783</name>
</gene>
<comment type="caution">
    <text evidence="1">The sequence shown here is derived from an EMBL/GenBank/DDBJ whole genome shotgun (WGS) entry which is preliminary data.</text>
</comment>
<organism evidence="1 2">
    <name type="scientific">Hibiscus sabdariffa</name>
    <name type="common">roselle</name>
    <dbReference type="NCBI Taxonomy" id="183260"/>
    <lineage>
        <taxon>Eukaryota</taxon>
        <taxon>Viridiplantae</taxon>
        <taxon>Streptophyta</taxon>
        <taxon>Embryophyta</taxon>
        <taxon>Tracheophyta</taxon>
        <taxon>Spermatophyta</taxon>
        <taxon>Magnoliopsida</taxon>
        <taxon>eudicotyledons</taxon>
        <taxon>Gunneridae</taxon>
        <taxon>Pentapetalae</taxon>
        <taxon>rosids</taxon>
        <taxon>malvids</taxon>
        <taxon>Malvales</taxon>
        <taxon>Malvaceae</taxon>
        <taxon>Malvoideae</taxon>
        <taxon>Hibiscus</taxon>
    </lineage>
</organism>
<evidence type="ECO:0000313" key="2">
    <source>
        <dbReference type="Proteomes" id="UP001472677"/>
    </source>
</evidence>
<dbReference type="EMBL" id="JBBPBM010000348">
    <property type="protein sequence ID" value="KAK8496748.1"/>
    <property type="molecule type" value="Genomic_DNA"/>
</dbReference>
<evidence type="ECO:0000313" key="1">
    <source>
        <dbReference type="EMBL" id="KAK8496748.1"/>
    </source>
</evidence>